<dbReference type="EMBL" id="JBFCZG010000005">
    <property type="protein sequence ID" value="KAL3421883.1"/>
    <property type="molecule type" value="Genomic_DNA"/>
</dbReference>
<evidence type="ECO:0000313" key="1">
    <source>
        <dbReference type="EMBL" id="KAL3421883.1"/>
    </source>
</evidence>
<accession>A0ABR4PF15</accession>
<gene>
    <name evidence="1" type="ORF">PVAG01_06039</name>
</gene>
<organism evidence="1 2">
    <name type="scientific">Phlyctema vagabunda</name>
    <dbReference type="NCBI Taxonomy" id="108571"/>
    <lineage>
        <taxon>Eukaryota</taxon>
        <taxon>Fungi</taxon>
        <taxon>Dikarya</taxon>
        <taxon>Ascomycota</taxon>
        <taxon>Pezizomycotina</taxon>
        <taxon>Leotiomycetes</taxon>
        <taxon>Helotiales</taxon>
        <taxon>Dermateaceae</taxon>
        <taxon>Phlyctema</taxon>
    </lineage>
</organism>
<reference evidence="1 2" key="1">
    <citation type="submission" date="2024-06" db="EMBL/GenBank/DDBJ databases">
        <title>Complete genome of Phlyctema vagabunda strain 19-DSS-EL-015.</title>
        <authorList>
            <person name="Fiorenzani C."/>
        </authorList>
    </citation>
    <scope>NUCLEOTIDE SEQUENCE [LARGE SCALE GENOMIC DNA]</scope>
    <source>
        <strain evidence="1 2">19-DSS-EL-015</strain>
    </source>
</reference>
<keyword evidence="2" id="KW-1185">Reference proteome</keyword>
<name>A0ABR4PF15_9HELO</name>
<comment type="caution">
    <text evidence="1">The sequence shown here is derived from an EMBL/GenBank/DDBJ whole genome shotgun (WGS) entry which is preliminary data.</text>
</comment>
<proteinExistence type="predicted"/>
<dbReference type="Proteomes" id="UP001629113">
    <property type="component" value="Unassembled WGS sequence"/>
</dbReference>
<evidence type="ECO:0000313" key="2">
    <source>
        <dbReference type="Proteomes" id="UP001629113"/>
    </source>
</evidence>
<protein>
    <submittedName>
        <fullName evidence="1">Uncharacterized protein</fullName>
    </submittedName>
</protein>
<sequence length="67" mass="7365">MAAKREIYRRICHQGTIGTLGRYDTKLSCTSIVGLIGLRSVKLALLCSHAFNATPQTIHRRPAISVV</sequence>